<evidence type="ECO:0000259" key="4">
    <source>
        <dbReference type="SMART" id="SM01328"/>
    </source>
</evidence>
<name>A0A179I978_CORDF</name>
<keyword evidence="6" id="KW-1185">Reference proteome</keyword>
<dbReference type="Proteomes" id="UP000243081">
    <property type="component" value="Unassembled WGS sequence"/>
</dbReference>
<reference evidence="5 6" key="1">
    <citation type="submission" date="2016-03" db="EMBL/GenBank/DDBJ databases">
        <title>Fine-scale spatial genetic structure of a fungal parasite of coffee scale insects.</title>
        <authorList>
            <person name="Jackson D."/>
            <person name="Zemenick K.A."/>
            <person name="Malloure B."/>
            <person name="Quandt C.A."/>
            <person name="James T.Y."/>
        </authorList>
    </citation>
    <scope>NUCLEOTIDE SEQUENCE [LARGE SCALE GENOMIC DNA]</scope>
    <source>
        <strain evidence="5 6">UM487</strain>
    </source>
</reference>
<dbReference type="InterPro" id="IPR027377">
    <property type="entry name" value="ZAR1/RTP1-5-like_Znf-3CxxC"/>
</dbReference>
<dbReference type="GO" id="GO:0008270">
    <property type="term" value="F:zinc ion binding"/>
    <property type="evidence" value="ECO:0007669"/>
    <property type="project" value="UniProtKB-KW"/>
</dbReference>
<comment type="caution">
    <text evidence="5">The sequence shown here is derived from an EMBL/GenBank/DDBJ whole genome shotgun (WGS) entry which is preliminary data.</text>
</comment>
<proteinExistence type="predicted"/>
<evidence type="ECO:0000256" key="2">
    <source>
        <dbReference type="ARBA" id="ARBA00022771"/>
    </source>
</evidence>
<sequence>MTKVRTSSTHPNLHPKVQSLLDDEGLDFHFRPVGEKGHFIKEKDSYIMGRFKCGNWKCSRFWSSKCIAINIRLYRNNKYTAVVYHQHCENCNTLGRPQLGKSYEERISKWLKIWSGIDVPTEPRGSKSKRPHRSSLCEGCKANHCPWMAGGA</sequence>
<keyword evidence="3" id="KW-0862">Zinc</keyword>
<protein>
    <recommendedName>
        <fullName evidence="4">3CxxC-type domain-containing protein</fullName>
    </recommendedName>
</protein>
<evidence type="ECO:0000256" key="3">
    <source>
        <dbReference type="ARBA" id="ARBA00022833"/>
    </source>
</evidence>
<keyword evidence="2" id="KW-0863">Zinc-finger</keyword>
<evidence type="ECO:0000313" key="5">
    <source>
        <dbReference type="EMBL" id="OAQ98319.1"/>
    </source>
</evidence>
<dbReference type="OMA" id="FHTNDED"/>
<feature type="domain" description="3CxxC-type" evidence="4">
    <location>
        <begin position="46"/>
        <end position="143"/>
    </location>
</feature>
<evidence type="ECO:0000256" key="1">
    <source>
        <dbReference type="ARBA" id="ARBA00022723"/>
    </source>
</evidence>
<dbReference type="EMBL" id="LUKN01002926">
    <property type="protein sequence ID" value="OAQ98319.1"/>
    <property type="molecule type" value="Genomic_DNA"/>
</dbReference>
<organism evidence="5 6">
    <name type="scientific">Cordyceps confragosa</name>
    <name type="common">Lecanicillium lecanii</name>
    <dbReference type="NCBI Taxonomy" id="2714763"/>
    <lineage>
        <taxon>Eukaryota</taxon>
        <taxon>Fungi</taxon>
        <taxon>Dikarya</taxon>
        <taxon>Ascomycota</taxon>
        <taxon>Pezizomycotina</taxon>
        <taxon>Sordariomycetes</taxon>
        <taxon>Hypocreomycetidae</taxon>
        <taxon>Hypocreales</taxon>
        <taxon>Cordycipitaceae</taxon>
        <taxon>Akanthomyces</taxon>
    </lineage>
</organism>
<keyword evidence="1" id="KW-0479">Metal-binding</keyword>
<evidence type="ECO:0000313" key="6">
    <source>
        <dbReference type="Proteomes" id="UP000243081"/>
    </source>
</evidence>
<accession>A0A179I978</accession>
<dbReference type="Pfam" id="PF13695">
    <property type="entry name" value="Zn_ribbon_3CxxC"/>
    <property type="match status" value="1"/>
</dbReference>
<dbReference type="OrthoDB" id="8121437at2759"/>
<dbReference type="AlphaFoldDB" id="A0A179I978"/>
<dbReference type="SMART" id="SM01328">
    <property type="entry name" value="zf-3CxxC"/>
    <property type="match status" value="1"/>
</dbReference>
<gene>
    <name evidence="5" type="ORF">LLEC1_06223</name>
</gene>